<evidence type="ECO:0000313" key="10">
    <source>
        <dbReference type="Proteomes" id="UP001500443"/>
    </source>
</evidence>
<dbReference type="SUPFAM" id="SSF50715">
    <property type="entry name" value="Ribosomal protein L25-like"/>
    <property type="match status" value="1"/>
</dbReference>
<comment type="subunit">
    <text evidence="5">Part of the 50S ribosomal subunit; part of the 5S rRNA/L5/L18/L25 subcomplex. Contacts the 5S rRNA. Binds to the 5S rRNA independently of L5 and L18.</text>
</comment>
<dbReference type="PANTHER" id="PTHR33284">
    <property type="entry name" value="RIBOSOMAL PROTEIN L25/GLN-TRNA SYNTHETASE, ANTI-CODON-BINDING DOMAIN-CONTAINING PROTEIN"/>
    <property type="match status" value="1"/>
</dbReference>
<dbReference type="EMBL" id="BAAAPF010000135">
    <property type="protein sequence ID" value="GAA2131065.1"/>
    <property type="molecule type" value="Genomic_DNA"/>
</dbReference>
<dbReference type="Gene3D" id="2.170.120.20">
    <property type="entry name" value="Ribosomal protein L25, beta domain"/>
    <property type="match status" value="1"/>
</dbReference>
<sequence>MAEYKITAEPRTETGKGAARRLRRQDKVPGVVYGHGGAPRHVALPSYDLLMALKTSNVLISLEVDGKSELVIPKDVQRDILRSGVLTHVDLLVVKRGEKVSVEIPIQVEGDLAPGGNLLEHTLHALPVEAEATHIPESVTVSVEGLEEGATVTAKDVKLPAGVTLAVAEDDPVLHVVASQAAEEPEAAEGEAAEGEARVGASEE</sequence>
<evidence type="ECO:0000313" key="9">
    <source>
        <dbReference type="EMBL" id="GAA2131065.1"/>
    </source>
</evidence>
<dbReference type="HAMAP" id="MF_01334">
    <property type="entry name" value="Ribosomal_bL25_CTC"/>
    <property type="match status" value="1"/>
</dbReference>
<keyword evidence="10" id="KW-1185">Reference proteome</keyword>
<dbReference type="NCBIfam" id="NF004131">
    <property type="entry name" value="PRK05618.2-1"/>
    <property type="match status" value="1"/>
</dbReference>
<evidence type="ECO:0000259" key="7">
    <source>
        <dbReference type="Pfam" id="PF01386"/>
    </source>
</evidence>
<keyword evidence="2 5" id="KW-0694">RNA-binding</keyword>
<comment type="similarity">
    <text evidence="5">Belongs to the bacterial ribosomal protein bL25 family. CTC subfamily.</text>
</comment>
<feature type="domain" description="Large ribosomal subunit protein bL25 L25" evidence="7">
    <location>
        <begin position="6"/>
        <end position="91"/>
    </location>
</feature>
<dbReference type="Pfam" id="PF14693">
    <property type="entry name" value="Ribosomal_TL5_C"/>
    <property type="match status" value="1"/>
</dbReference>
<evidence type="ECO:0000256" key="1">
    <source>
        <dbReference type="ARBA" id="ARBA00022730"/>
    </source>
</evidence>
<keyword evidence="1 5" id="KW-0699">rRNA-binding</keyword>
<evidence type="ECO:0000256" key="2">
    <source>
        <dbReference type="ARBA" id="ARBA00022884"/>
    </source>
</evidence>
<dbReference type="Proteomes" id="UP001500443">
    <property type="component" value="Unassembled WGS sequence"/>
</dbReference>
<organism evidence="9 10">
    <name type="scientific">Streptomyces synnematoformans</name>
    <dbReference type="NCBI Taxonomy" id="415721"/>
    <lineage>
        <taxon>Bacteria</taxon>
        <taxon>Bacillati</taxon>
        <taxon>Actinomycetota</taxon>
        <taxon>Actinomycetes</taxon>
        <taxon>Kitasatosporales</taxon>
        <taxon>Streptomycetaceae</taxon>
        <taxon>Streptomyces</taxon>
    </lineage>
</organism>
<keyword evidence="3 5" id="KW-0689">Ribosomal protein</keyword>
<feature type="region of interest" description="Disordered" evidence="6">
    <location>
        <begin position="181"/>
        <end position="204"/>
    </location>
</feature>
<dbReference type="NCBIfam" id="TIGR00731">
    <property type="entry name" value="bL25_bact_ctc"/>
    <property type="match status" value="1"/>
</dbReference>
<accession>A0ABN2YRA4</accession>
<dbReference type="InterPro" id="IPR020057">
    <property type="entry name" value="Ribosomal_bL25_b-dom"/>
</dbReference>
<dbReference type="PANTHER" id="PTHR33284:SF1">
    <property type="entry name" value="RIBOSOMAL PROTEIN L25_GLN-TRNA SYNTHETASE, ANTI-CODON-BINDING DOMAIN-CONTAINING PROTEIN"/>
    <property type="match status" value="1"/>
</dbReference>
<dbReference type="CDD" id="cd00495">
    <property type="entry name" value="Ribosomal_L25_TL5_CTC"/>
    <property type="match status" value="1"/>
</dbReference>
<dbReference type="InterPro" id="IPR011035">
    <property type="entry name" value="Ribosomal_bL25/Gln-tRNA_synth"/>
</dbReference>
<comment type="caution">
    <text evidence="9">The sequence shown here is derived from an EMBL/GenBank/DDBJ whole genome shotgun (WGS) entry which is preliminary data.</text>
</comment>
<evidence type="ECO:0000256" key="5">
    <source>
        <dbReference type="HAMAP-Rule" id="MF_01334"/>
    </source>
</evidence>
<dbReference type="InterPro" id="IPR037121">
    <property type="entry name" value="Ribosomal_bL25_C"/>
</dbReference>
<evidence type="ECO:0000256" key="3">
    <source>
        <dbReference type="ARBA" id="ARBA00022980"/>
    </source>
</evidence>
<dbReference type="InterPro" id="IPR001021">
    <property type="entry name" value="Ribosomal_bL25_long"/>
</dbReference>
<evidence type="ECO:0000256" key="6">
    <source>
        <dbReference type="SAM" id="MobiDB-lite"/>
    </source>
</evidence>
<evidence type="ECO:0000256" key="4">
    <source>
        <dbReference type="ARBA" id="ARBA00023274"/>
    </source>
</evidence>
<feature type="compositionally biased region" description="Acidic residues" evidence="6">
    <location>
        <begin position="183"/>
        <end position="194"/>
    </location>
</feature>
<dbReference type="InterPro" id="IPR029751">
    <property type="entry name" value="Ribosomal_L25_dom"/>
</dbReference>
<dbReference type="Pfam" id="PF01386">
    <property type="entry name" value="Ribosomal_L25p"/>
    <property type="match status" value="1"/>
</dbReference>
<reference evidence="9 10" key="1">
    <citation type="journal article" date="2019" name="Int. J. Syst. Evol. Microbiol.">
        <title>The Global Catalogue of Microorganisms (GCM) 10K type strain sequencing project: providing services to taxonomists for standard genome sequencing and annotation.</title>
        <authorList>
            <consortium name="The Broad Institute Genomics Platform"/>
            <consortium name="The Broad Institute Genome Sequencing Center for Infectious Disease"/>
            <person name="Wu L."/>
            <person name="Ma J."/>
        </authorList>
    </citation>
    <scope>NUCLEOTIDE SEQUENCE [LARGE SCALE GENOMIC DNA]</scope>
    <source>
        <strain evidence="9 10">JCM 15481</strain>
    </source>
</reference>
<gene>
    <name evidence="5" type="primary">rplY</name>
    <name evidence="5" type="synonym">ctc</name>
    <name evidence="9" type="ORF">GCM10009802_39210</name>
</gene>
<dbReference type="RefSeq" id="WP_037782430.1">
    <property type="nucleotide sequence ID" value="NZ_BAAAPF010000135.1"/>
</dbReference>
<dbReference type="InterPro" id="IPR020930">
    <property type="entry name" value="Ribosomal_uL5_bac-type"/>
</dbReference>
<feature type="compositionally biased region" description="Basic and acidic residues" evidence="6">
    <location>
        <begin position="1"/>
        <end position="14"/>
    </location>
</feature>
<dbReference type="Gene3D" id="2.40.240.10">
    <property type="entry name" value="Ribosomal Protein L25, Chain P"/>
    <property type="match status" value="1"/>
</dbReference>
<feature type="region of interest" description="Disordered" evidence="6">
    <location>
        <begin position="1"/>
        <end position="20"/>
    </location>
</feature>
<comment type="function">
    <text evidence="5">This is one of the proteins that binds to the 5S RNA in the ribosome where it forms part of the central protuberance.</text>
</comment>
<keyword evidence="4 5" id="KW-0687">Ribonucleoprotein</keyword>
<dbReference type="GO" id="GO:0005840">
    <property type="term" value="C:ribosome"/>
    <property type="evidence" value="ECO:0007669"/>
    <property type="project" value="UniProtKB-KW"/>
</dbReference>
<protein>
    <recommendedName>
        <fullName evidence="5">Large ribosomal subunit protein bL25</fullName>
    </recommendedName>
    <alternativeName>
        <fullName evidence="5">General stress protein CTC</fullName>
    </alternativeName>
</protein>
<evidence type="ECO:0000259" key="8">
    <source>
        <dbReference type="Pfam" id="PF14693"/>
    </source>
</evidence>
<dbReference type="InterPro" id="IPR020056">
    <property type="entry name" value="Rbsml_bL25/Gln-tRNA_synth_N"/>
</dbReference>
<name>A0ABN2YRA4_9ACTN</name>
<proteinExistence type="inferred from homology"/>
<feature type="domain" description="Large ribosomal subunit protein bL25 beta" evidence="8">
    <location>
        <begin position="99"/>
        <end position="179"/>
    </location>
</feature>